<dbReference type="Pfam" id="PF02082">
    <property type="entry name" value="Rrf2"/>
    <property type="match status" value="1"/>
</dbReference>
<dbReference type="PANTHER" id="PTHR33221:SF15">
    <property type="entry name" value="HTH-TYPE TRANSCRIPTIONAL REGULATOR YWGB-RELATED"/>
    <property type="match status" value="1"/>
</dbReference>
<reference evidence="1" key="1">
    <citation type="journal article" date="2020" name="mSystems">
        <title>Genome- and Community-Level Interaction Insights into Carbon Utilization and Element Cycling Functions of Hydrothermarchaeota in Hydrothermal Sediment.</title>
        <authorList>
            <person name="Zhou Z."/>
            <person name="Liu Y."/>
            <person name="Xu W."/>
            <person name="Pan J."/>
            <person name="Luo Z.H."/>
            <person name="Li M."/>
        </authorList>
    </citation>
    <scope>NUCLEOTIDE SEQUENCE [LARGE SCALE GENOMIC DNA]</scope>
    <source>
        <strain evidence="1">HyVt-74</strain>
    </source>
</reference>
<dbReference type="Gene3D" id="1.10.10.10">
    <property type="entry name" value="Winged helix-like DNA-binding domain superfamily/Winged helix DNA-binding domain"/>
    <property type="match status" value="1"/>
</dbReference>
<protein>
    <submittedName>
        <fullName evidence="1">Rrf2 family transcriptional regulator</fullName>
    </submittedName>
</protein>
<dbReference type="InterPro" id="IPR030489">
    <property type="entry name" value="TR_Rrf2-type_CS"/>
</dbReference>
<feature type="non-terminal residue" evidence="1">
    <location>
        <position position="116"/>
    </location>
</feature>
<dbReference type="AlphaFoldDB" id="A0A7C5DAH9"/>
<comment type="caution">
    <text evidence="1">The sequence shown here is derived from an EMBL/GenBank/DDBJ whole genome shotgun (WGS) entry which is preliminary data.</text>
</comment>
<dbReference type="PROSITE" id="PS01332">
    <property type="entry name" value="HTH_RRF2_1"/>
    <property type="match status" value="1"/>
</dbReference>
<sequence>MLVTTLEGYALKALIYLAKKKDNRATIREISKENNISFSYILRICSMLRSNGLLDSVRGRNGGYILSRNPADISLCEIIQAVGRETIEIKCNYGKRKDIPCISTDCLALHPWEKTK</sequence>
<dbReference type="Proteomes" id="UP000886110">
    <property type="component" value="Unassembled WGS sequence"/>
</dbReference>
<dbReference type="InterPro" id="IPR036390">
    <property type="entry name" value="WH_DNA-bd_sf"/>
</dbReference>
<accession>A0A7C5DAH9</accession>
<dbReference type="SUPFAM" id="SSF46785">
    <property type="entry name" value="Winged helix' DNA-binding domain"/>
    <property type="match status" value="1"/>
</dbReference>
<evidence type="ECO:0000313" key="1">
    <source>
        <dbReference type="EMBL" id="HHE04506.1"/>
    </source>
</evidence>
<dbReference type="GO" id="GO:0005829">
    <property type="term" value="C:cytosol"/>
    <property type="evidence" value="ECO:0007669"/>
    <property type="project" value="TreeGrafter"/>
</dbReference>
<gene>
    <name evidence="1" type="ORF">ENL19_00425</name>
</gene>
<dbReference type="InterPro" id="IPR036388">
    <property type="entry name" value="WH-like_DNA-bd_sf"/>
</dbReference>
<dbReference type="GO" id="GO:0003700">
    <property type="term" value="F:DNA-binding transcription factor activity"/>
    <property type="evidence" value="ECO:0007669"/>
    <property type="project" value="TreeGrafter"/>
</dbReference>
<dbReference type="PROSITE" id="PS51197">
    <property type="entry name" value="HTH_RRF2_2"/>
    <property type="match status" value="1"/>
</dbReference>
<name>A0A7C5DAH9_UNCW3</name>
<proteinExistence type="predicted"/>
<dbReference type="NCBIfam" id="TIGR00738">
    <property type="entry name" value="rrf2_super"/>
    <property type="match status" value="1"/>
</dbReference>
<dbReference type="InterPro" id="IPR000944">
    <property type="entry name" value="Tscrpt_reg_Rrf2"/>
</dbReference>
<dbReference type="PANTHER" id="PTHR33221">
    <property type="entry name" value="WINGED HELIX-TURN-HELIX TRANSCRIPTIONAL REGULATOR, RRF2 FAMILY"/>
    <property type="match status" value="1"/>
</dbReference>
<organism evidence="1">
    <name type="scientific">candidate division WOR-3 bacterium</name>
    <dbReference type="NCBI Taxonomy" id="2052148"/>
    <lineage>
        <taxon>Bacteria</taxon>
        <taxon>Bacteria division WOR-3</taxon>
    </lineage>
</organism>
<dbReference type="EMBL" id="DRTB01000031">
    <property type="protein sequence ID" value="HHE04506.1"/>
    <property type="molecule type" value="Genomic_DNA"/>
</dbReference>